<comment type="caution">
    <text evidence="1">The sequence shown here is derived from an EMBL/GenBank/DDBJ whole genome shotgun (WGS) entry which is preliminary data.</text>
</comment>
<evidence type="ECO:0000313" key="1">
    <source>
        <dbReference type="EMBL" id="MFD1644108.1"/>
    </source>
</evidence>
<dbReference type="Pfam" id="PF23424">
    <property type="entry name" value="DUF7112"/>
    <property type="match status" value="1"/>
</dbReference>
<reference evidence="1 2" key="1">
    <citation type="journal article" date="2019" name="Int. J. Syst. Evol. Microbiol.">
        <title>The Global Catalogue of Microorganisms (GCM) 10K type strain sequencing project: providing services to taxonomists for standard genome sequencing and annotation.</title>
        <authorList>
            <consortium name="The Broad Institute Genomics Platform"/>
            <consortium name="The Broad Institute Genome Sequencing Center for Infectious Disease"/>
            <person name="Wu L."/>
            <person name="Ma J."/>
        </authorList>
    </citation>
    <scope>NUCLEOTIDE SEQUENCE [LARGE SCALE GENOMIC DNA]</scope>
    <source>
        <strain evidence="1 2">CGMCC 1.10390</strain>
    </source>
</reference>
<evidence type="ECO:0000313" key="2">
    <source>
        <dbReference type="Proteomes" id="UP001597034"/>
    </source>
</evidence>
<gene>
    <name evidence="1" type="ORF">ACFSBL_00260</name>
</gene>
<dbReference type="EMBL" id="JBHUDO010000001">
    <property type="protein sequence ID" value="MFD1644108.1"/>
    <property type="molecule type" value="Genomic_DNA"/>
</dbReference>
<dbReference type="AlphaFoldDB" id="A0ABD6DG30"/>
<dbReference type="Proteomes" id="UP001597034">
    <property type="component" value="Unassembled WGS sequence"/>
</dbReference>
<proteinExistence type="predicted"/>
<keyword evidence="2" id="KW-1185">Reference proteome</keyword>
<organism evidence="1 2">
    <name type="scientific">Haloarchaeobius litoreus</name>
    <dbReference type="NCBI Taxonomy" id="755306"/>
    <lineage>
        <taxon>Archaea</taxon>
        <taxon>Methanobacteriati</taxon>
        <taxon>Methanobacteriota</taxon>
        <taxon>Stenosarchaea group</taxon>
        <taxon>Halobacteria</taxon>
        <taxon>Halobacteriales</taxon>
        <taxon>Halorubellaceae</taxon>
        <taxon>Haloarchaeobius</taxon>
    </lineage>
</organism>
<protein>
    <submittedName>
        <fullName evidence="1">Uncharacterized protein</fullName>
    </submittedName>
</protein>
<accession>A0ABD6DG30</accession>
<dbReference type="InterPro" id="IPR055536">
    <property type="entry name" value="DUF7112"/>
</dbReference>
<name>A0ABD6DG30_9EURY</name>
<sequence length="144" mass="15282">MADRVSSDAVPTVRAKLAKHGATGRLKLELPADETDRFPVDEVVRVVLDGEQQFARIESSLTGEELLISGVFETPSAARNPGEGENHLTGWCEDNGRSAGGSVLVDVIEDGFQYGLRAPGGRAVYDALEQPDGSLASIASDLED</sequence>
<dbReference type="RefSeq" id="WP_256399391.1">
    <property type="nucleotide sequence ID" value="NZ_JANHJR010000002.1"/>
</dbReference>